<organism evidence="1 2">
    <name type="scientific">Botrytis porri</name>
    <dbReference type="NCBI Taxonomy" id="87229"/>
    <lineage>
        <taxon>Eukaryota</taxon>
        <taxon>Fungi</taxon>
        <taxon>Dikarya</taxon>
        <taxon>Ascomycota</taxon>
        <taxon>Pezizomycotina</taxon>
        <taxon>Leotiomycetes</taxon>
        <taxon>Helotiales</taxon>
        <taxon>Sclerotiniaceae</taxon>
        <taxon>Botrytis</taxon>
    </lineage>
</organism>
<comment type="caution">
    <text evidence="1">The sequence shown here is derived from an EMBL/GenBank/DDBJ whole genome shotgun (WGS) entry which is preliminary data.</text>
</comment>
<reference evidence="1 2" key="1">
    <citation type="submission" date="2017-12" db="EMBL/GenBank/DDBJ databases">
        <title>Comparative genomics of Botrytis spp.</title>
        <authorList>
            <person name="Valero-Jimenez C.A."/>
            <person name="Tapia P."/>
            <person name="Veloso J."/>
            <person name="Silva-Moreno E."/>
            <person name="Staats M."/>
            <person name="Valdes J.H."/>
            <person name="Van Kan J.A.L."/>
        </authorList>
    </citation>
    <scope>NUCLEOTIDE SEQUENCE [LARGE SCALE GENOMIC DNA]</scope>
    <source>
        <strain evidence="1 2">MUCL3349</strain>
    </source>
</reference>
<protein>
    <submittedName>
        <fullName evidence="1">Uncharacterized protein</fullName>
    </submittedName>
</protein>
<proteinExistence type="predicted"/>
<name>A0A4Z1L003_9HELO</name>
<accession>A0A4Z1L003</accession>
<evidence type="ECO:0000313" key="2">
    <source>
        <dbReference type="Proteomes" id="UP000297280"/>
    </source>
</evidence>
<keyword evidence="2" id="KW-1185">Reference proteome</keyword>
<dbReference type="Proteomes" id="UP000297280">
    <property type="component" value="Unassembled WGS sequence"/>
</dbReference>
<evidence type="ECO:0000313" key="1">
    <source>
        <dbReference type="EMBL" id="TGO90030.1"/>
    </source>
</evidence>
<sequence length="110" mass="12525">MVGLNCKIVHGFLAVGPFKKWHFPENALSNGDHPLFTGNFYTLWSFPGYQYSGTIKIDFTRCQNISRDEMHPIVTEEIIQSNSAPIDRNTTSLAEIIRYRNEPPIIGIRA</sequence>
<dbReference type="AlphaFoldDB" id="A0A4Z1L003"/>
<dbReference type="EMBL" id="PQXO01000082">
    <property type="protein sequence ID" value="TGO90030.1"/>
    <property type="molecule type" value="Genomic_DNA"/>
</dbReference>
<gene>
    <name evidence="1" type="ORF">BPOR_0082g00060</name>
</gene>